<protein>
    <submittedName>
        <fullName evidence="2">Restriction system protein</fullName>
    </submittedName>
</protein>
<dbReference type="EMBL" id="JACCBV010000001">
    <property type="protein sequence ID" value="NYE19606.1"/>
    <property type="molecule type" value="Genomic_DNA"/>
</dbReference>
<evidence type="ECO:0000256" key="1">
    <source>
        <dbReference type="SAM" id="MobiDB-lite"/>
    </source>
</evidence>
<feature type="region of interest" description="Disordered" evidence="1">
    <location>
        <begin position="53"/>
        <end position="83"/>
    </location>
</feature>
<organism evidence="2 3">
    <name type="scientific">Microbacterium immunditiarum</name>
    <dbReference type="NCBI Taxonomy" id="337480"/>
    <lineage>
        <taxon>Bacteria</taxon>
        <taxon>Bacillati</taxon>
        <taxon>Actinomycetota</taxon>
        <taxon>Actinomycetes</taxon>
        <taxon>Micrococcales</taxon>
        <taxon>Microbacteriaceae</taxon>
        <taxon>Microbacterium</taxon>
    </lineage>
</organism>
<evidence type="ECO:0000313" key="3">
    <source>
        <dbReference type="Proteomes" id="UP000576969"/>
    </source>
</evidence>
<sequence>MVDLGARMARRRGFFAELQHQAKLADQRQQAALRQQSQAVKRAEAAQRAAERAAAAAARASEQDRKRLEREAAQAHAEARQAEAEELTAELNRRLVELDEILSATLDVDDFVDLESLRAVVTHPPFPREDLRVPIPAPAAIPDPPLPVKREPEPVKGLLGRKQKAADALAAVEQQYATDYWAWKAATDELPARRAAQEAAHQAAESARQIALAEALAQYEAESAAREKDVAEQNESLDQLISGLAYGTVDALQEYVGIVLANSIYPEWFPVSHSATFEPTTAELSLRVLIPGPDAIPAIKSYRYTKATDEITPVAATQKDTKDRYLRVVHNIALRSLHEVFEADRRGLIASISLELGTETISPATGRPTYVPFVAVAARREEFDALDLSAVVPSATLEHLGASVSKNPYGLVPAVAGGVRRAR</sequence>
<feature type="compositionally biased region" description="Basic and acidic residues" evidence="1">
    <location>
        <begin position="61"/>
        <end position="83"/>
    </location>
</feature>
<reference evidence="2 3" key="1">
    <citation type="submission" date="2020-07" db="EMBL/GenBank/DDBJ databases">
        <title>Sequencing the genomes of 1000 actinobacteria strains.</title>
        <authorList>
            <person name="Klenk H.-P."/>
        </authorList>
    </citation>
    <scope>NUCLEOTIDE SEQUENCE [LARGE SCALE GENOMIC DNA]</scope>
    <source>
        <strain evidence="2 3">DSM 24662</strain>
    </source>
</reference>
<proteinExistence type="predicted"/>
<keyword evidence="3" id="KW-1185">Reference proteome</keyword>
<dbReference type="AlphaFoldDB" id="A0A7Y9GN94"/>
<accession>A0A7Y9GN94</accession>
<comment type="caution">
    <text evidence="2">The sequence shown here is derived from an EMBL/GenBank/DDBJ whole genome shotgun (WGS) entry which is preliminary data.</text>
</comment>
<name>A0A7Y9GN94_9MICO</name>
<dbReference type="Proteomes" id="UP000576969">
    <property type="component" value="Unassembled WGS sequence"/>
</dbReference>
<evidence type="ECO:0000313" key="2">
    <source>
        <dbReference type="EMBL" id="NYE19606.1"/>
    </source>
</evidence>
<dbReference type="RefSeq" id="WP_246301056.1">
    <property type="nucleotide sequence ID" value="NZ_JACCBV010000001.1"/>
</dbReference>
<gene>
    <name evidence="2" type="ORF">BJ991_001634</name>
</gene>